<dbReference type="CDD" id="cd22160">
    <property type="entry name" value="F-box_AtFBL13-like"/>
    <property type="match status" value="1"/>
</dbReference>
<dbReference type="InterPro" id="IPR053781">
    <property type="entry name" value="F-box_AtFBL13-like"/>
</dbReference>
<evidence type="ECO:0000313" key="2">
    <source>
        <dbReference type="EMBL" id="KAI3877742.1"/>
    </source>
</evidence>
<dbReference type="Proteomes" id="UP001202328">
    <property type="component" value="Unassembled WGS sequence"/>
</dbReference>
<dbReference type="SMART" id="SM00256">
    <property type="entry name" value="FBOX"/>
    <property type="match status" value="1"/>
</dbReference>
<dbReference type="AlphaFoldDB" id="A0AAD4S9V9"/>
<feature type="domain" description="F-box" evidence="1">
    <location>
        <begin position="7"/>
        <end position="57"/>
    </location>
</feature>
<evidence type="ECO:0000313" key="3">
    <source>
        <dbReference type="Proteomes" id="UP001202328"/>
    </source>
</evidence>
<dbReference type="InterPro" id="IPR001810">
    <property type="entry name" value="F-box_dom"/>
</dbReference>
<proteinExistence type="predicted"/>
<dbReference type="Pfam" id="PF24758">
    <property type="entry name" value="LRR_At5g56370"/>
    <property type="match status" value="1"/>
</dbReference>
<dbReference type="PANTHER" id="PTHR31293:SF12">
    <property type="entry name" value="RNI-LIKE SUPERFAMILY PROTEIN"/>
    <property type="match status" value="1"/>
</dbReference>
<comment type="caution">
    <text evidence="2">The sequence shown here is derived from an EMBL/GenBank/DDBJ whole genome shotgun (WGS) entry which is preliminary data.</text>
</comment>
<dbReference type="SUPFAM" id="SSF81383">
    <property type="entry name" value="F-box domain"/>
    <property type="match status" value="1"/>
</dbReference>
<dbReference type="SUPFAM" id="SSF52058">
    <property type="entry name" value="L domain-like"/>
    <property type="match status" value="1"/>
</dbReference>
<dbReference type="InterPro" id="IPR036047">
    <property type="entry name" value="F-box-like_dom_sf"/>
</dbReference>
<dbReference type="PROSITE" id="PS50181">
    <property type="entry name" value="FBOX"/>
    <property type="match status" value="1"/>
</dbReference>
<keyword evidence="3" id="KW-1185">Reference proteome</keyword>
<gene>
    <name evidence="2" type="ORF">MKW98_020223</name>
</gene>
<dbReference type="InterPro" id="IPR006566">
    <property type="entry name" value="FBD"/>
</dbReference>
<dbReference type="Pfam" id="PF00646">
    <property type="entry name" value="F-box"/>
    <property type="match status" value="1"/>
</dbReference>
<dbReference type="InterPro" id="IPR055294">
    <property type="entry name" value="FBL60-like"/>
</dbReference>
<evidence type="ECO:0000259" key="1">
    <source>
        <dbReference type="PROSITE" id="PS50181"/>
    </source>
</evidence>
<organism evidence="2 3">
    <name type="scientific">Papaver atlanticum</name>
    <dbReference type="NCBI Taxonomy" id="357466"/>
    <lineage>
        <taxon>Eukaryota</taxon>
        <taxon>Viridiplantae</taxon>
        <taxon>Streptophyta</taxon>
        <taxon>Embryophyta</taxon>
        <taxon>Tracheophyta</taxon>
        <taxon>Spermatophyta</taxon>
        <taxon>Magnoliopsida</taxon>
        <taxon>Ranunculales</taxon>
        <taxon>Papaveraceae</taxon>
        <taxon>Papaveroideae</taxon>
        <taxon>Papaver</taxon>
    </lineage>
</organism>
<dbReference type="InterPro" id="IPR055411">
    <property type="entry name" value="LRR_FXL15/At3g58940/PEG3-like"/>
</dbReference>
<dbReference type="Gene3D" id="1.20.1280.50">
    <property type="match status" value="1"/>
</dbReference>
<dbReference type="Pfam" id="PF08387">
    <property type="entry name" value="FBD"/>
    <property type="match status" value="1"/>
</dbReference>
<reference evidence="2" key="1">
    <citation type="submission" date="2022-04" db="EMBL/GenBank/DDBJ databases">
        <title>A functionally conserved STORR gene fusion in Papaver species that diverged 16.8 million years ago.</title>
        <authorList>
            <person name="Catania T."/>
        </authorList>
    </citation>
    <scope>NUCLEOTIDE SEQUENCE</scope>
    <source>
        <strain evidence="2">S-188037</strain>
    </source>
</reference>
<dbReference type="InterPro" id="IPR032675">
    <property type="entry name" value="LRR_dom_sf"/>
</dbReference>
<dbReference type="SMART" id="SM00579">
    <property type="entry name" value="FBD"/>
    <property type="match status" value="1"/>
</dbReference>
<dbReference type="Gene3D" id="3.80.10.10">
    <property type="entry name" value="Ribonuclease Inhibitor"/>
    <property type="match status" value="1"/>
</dbReference>
<sequence>MEGEEEIDRISRLPDYLIHEILSFIDMKYAVQTSVLSKRWKNIWLSVPFISLHWESFRKGIVYDVGETVDRFLAFVNKVFEFRDESDIEMIKLVIVILNDISVQALNRWILAAVNYNVHHLDVKGINVPNLAYEIPYELFNCKSLKSLTFILLAGGSSDIFLPKSMSLPQIKKLWLVGSTISNLELQMLFSSCPLMEMAIIQKCHVHTYNQINIIIDSQRLDTLMVFDNRHMHLDSDDHFLAYTDKISAPNLKHFVCSGFMTEGFSLQNLSSVVTAQFRMRLREKQDDETAETYSELPAEEKEVFAKRMMKFLGAVHNVRHLTLSSGFLELNLADLGDDWEAGLSLTCMFTHLKVVEIREVEGCENEVKFLRFLLKNSAALEKVNLFFRSTGDSHDNVRQVRRFERNLRVLSTASSNIQMNFI</sequence>
<name>A0AAD4S9V9_9MAGN</name>
<dbReference type="PANTHER" id="PTHR31293">
    <property type="entry name" value="RNI-LIKE SUPERFAMILY PROTEIN"/>
    <property type="match status" value="1"/>
</dbReference>
<accession>A0AAD4S9V9</accession>
<protein>
    <recommendedName>
        <fullName evidence="1">F-box domain-containing protein</fullName>
    </recommendedName>
</protein>
<dbReference type="EMBL" id="JAJJMB010012369">
    <property type="protein sequence ID" value="KAI3877742.1"/>
    <property type="molecule type" value="Genomic_DNA"/>
</dbReference>